<evidence type="ECO:0000313" key="2">
    <source>
        <dbReference type="Proteomes" id="UP000037069"/>
    </source>
</evidence>
<protein>
    <recommendedName>
        <fullName evidence="3">Ribosomal biogenesis protein LAS1L</fullName>
    </recommendedName>
</protein>
<gene>
    <name evidence="1" type="ORF">FF38_04721</name>
</gene>
<dbReference type="Pfam" id="PF04031">
    <property type="entry name" value="Las1"/>
    <property type="match status" value="1"/>
</dbReference>
<evidence type="ECO:0008006" key="3">
    <source>
        <dbReference type="Google" id="ProtNLM"/>
    </source>
</evidence>
<dbReference type="Proteomes" id="UP000037069">
    <property type="component" value="Unassembled WGS sequence"/>
</dbReference>
<dbReference type="GO" id="GO:0000470">
    <property type="term" value="P:maturation of LSU-rRNA"/>
    <property type="evidence" value="ECO:0007669"/>
    <property type="project" value="TreeGrafter"/>
</dbReference>
<dbReference type="OrthoDB" id="10263222at2759"/>
<dbReference type="GO" id="GO:0000460">
    <property type="term" value="P:maturation of 5.8S rRNA"/>
    <property type="evidence" value="ECO:0007669"/>
    <property type="project" value="TreeGrafter"/>
</dbReference>
<keyword evidence="2" id="KW-1185">Reference proteome</keyword>
<dbReference type="GO" id="GO:0004519">
    <property type="term" value="F:endonuclease activity"/>
    <property type="evidence" value="ECO:0007669"/>
    <property type="project" value="InterPro"/>
</dbReference>
<dbReference type="GO" id="GO:0030687">
    <property type="term" value="C:preribosome, large subunit precursor"/>
    <property type="evidence" value="ECO:0007669"/>
    <property type="project" value="TreeGrafter"/>
</dbReference>
<evidence type="ECO:0000313" key="1">
    <source>
        <dbReference type="EMBL" id="KNC33092.1"/>
    </source>
</evidence>
<dbReference type="AlphaFoldDB" id="A0A0L0CLI4"/>
<dbReference type="PANTHER" id="PTHR15002:SF0">
    <property type="entry name" value="RIBOSOMAL BIOGENESIS PROTEIN LAS1L"/>
    <property type="match status" value="1"/>
</dbReference>
<accession>A0A0L0CLI4</accession>
<proteinExistence type="predicted"/>
<name>A0A0L0CLI4_LUCCU</name>
<dbReference type="GO" id="GO:0090730">
    <property type="term" value="C:Las1 complex"/>
    <property type="evidence" value="ECO:0007669"/>
    <property type="project" value="InterPro"/>
</dbReference>
<dbReference type="PANTHER" id="PTHR15002">
    <property type="entry name" value="RIBOSOMAL BIOGENESIS PROTEIN LAS1L"/>
    <property type="match status" value="1"/>
</dbReference>
<sequence>MYLDSNNAEDDIFEEVTTTDFSDQNKSCESVKRRTVVAPWKNVSEFNKVYDWLFGSEYSRESREKALSQIRVWNLRRSTLCPAAVLATSVIIEVQLKDIADNKFTNEELQTLYANAFTRFFNFMSSIMQSHNMRTMYQTAKELGLESFVVDLRHICAHGQVLPPLQVLRNTAEYCISWLHDYYWSAQRNTMCDTDAAHIRRKDKTQFDINISELFQIYDAALEGHLKGATNLKTLKRHLHGKRFNSLKEFYTENKLNSLQDAFDVIVQQLCVLVKRDLAIKDMSEIYVEAFLKMSYFFKLHETHTSDEDFISLINVTQSLFRMLAVYGFVEELFLSLIEITENSIADSSMRAGASYWAVQIAKGFHAFRQCKKMYKAELDANSTIKEAPHSNNDLTQISEGTRELLIYSGVDMKRTIIFGDHFRRPWVWVFERNFIEDRLEAVNEYTAPILKSLLPLIEPELNKTEINTFSTLIDCLFETNAEMEVNEKSTKDSNKIFTVSDLLQKLNNKDNDIEMKVDEENEIVTGDKIDDGAEVKYGIWTLMPDDETHDWKSCPLGRLPWE</sequence>
<reference evidence="1 2" key="1">
    <citation type="journal article" date="2015" name="Nat. Commun.">
        <title>Lucilia cuprina genome unlocks parasitic fly biology to underpin future interventions.</title>
        <authorList>
            <person name="Anstead C.A."/>
            <person name="Korhonen P.K."/>
            <person name="Young N.D."/>
            <person name="Hall R.S."/>
            <person name="Jex A.R."/>
            <person name="Murali S.C."/>
            <person name="Hughes D.S."/>
            <person name="Lee S.F."/>
            <person name="Perry T."/>
            <person name="Stroehlein A.J."/>
            <person name="Ansell B.R."/>
            <person name="Breugelmans B."/>
            <person name="Hofmann A."/>
            <person name="Qu J."/>
            <person name="Dugan S."/>
            <person name="Lee S.L."/>
            <person name="Chao H."/>
            <person name="Dinh H."/>
            <person name="Han Y."/>
            <person name="Doddapaneni H.V."/>
            <person name="Worley K.C."/>
            <person name="Muzny D.M."/>
            <person name="Ioannidis P."/>
            <person name="Waterhouse R.M."/>
            <person name="Zdobnov E.M."/>
            <person name="James P.J."/>
            <person name="Bagnall N.H."/>
            <person name="Kotze A.C."/>
            <person name="Gibbs R.A."/>
            <person name="Richards S."/>
            <person name="Batterham P."/>
            <person name="Gasser R.B."/>
        </authorList>
    </citation>
    <scope>NUCLEOTIDE SEQUENCE [LARGE SCALE GENOMIC DNA]</scope>
    <source>
        <strain evidence="1 2">LS</strain>
        <tissue evidence="1">Full body</tissue>
    </source>
</reference>
<dbReference type="InterPro" id="IPR007174">
    <property type="entry name" value="Las1"/>
</dbReference>
<comment type="caution">
    <text evidence="1">The sequence shown here is derived from an EMBL/GenBank/DDBJ whole genome shotgun (WGS) entry which is preliminary data.</text>
</comment>
<dbReference type="STRING" id="7375.A0A0L0CLI4"/>
<dbReference type="OMA" id="KMEYFLG"/>
<organism evidence="1 2">
    <name type="scientific">Lucilia cuprina</name>
    <name type="common">Green bottle fly</name>
    <name type="synonym">Australian sheep blowfly</name>
    <dbReference type="NCBI Taxonomy" id="7375"/>
    <lineage>
        <taxon>Eukaryota</taxon>
        <taxon>Metazoa</taxon>
        <taxon>Ecdysozoa</taxon>
        <taxon>Arthropoda</taxon>
        <taxon>Hexapoda</taxon>
        <taxon>Insecta</taxon>
        <taxon>Pterygota</taxon>
        <taxon>Neoptera</taxon>
        <taxon>Endopterygota</taxon>
        <taxon>Diptera</taxon>
        <taxon>Brachycera</taxon>
        <taxon>Muscomorpha</taxon>
        <taxon>Oestroidea</taxon>
        <taxon>Calliphoridae</taxon>
        <taxon>Luciliinae</taxon>
        <taxon>Lucilia</taxon>
    </lineage>
</organism>
<dbReference type="EMBL" id="JRES01000234">
    <property type="protein sequence ID" value="KNC33092.1"/>
    <property type="molecule type" value="Genomic_DNA"/>
</dbReference>